<dbReference type="InterPro" id="IPR029062">
    <property type="entry name" value="Class_I_gatase-like"/>
</dbReference>
<evidence type="ECO:0000256" key="4">
    <source>
        <dbReference type="ARBA" id="ARBA00013115"/>
    </source>
</evidence>
<proteinExistence type="inferred from homology"/>
<dbReference type="EC" id="3.4.15.6" evidence="4"/>
<keyword evidence="10" id="KW-1185">Reference proteome</keyword>
<evidence type="ECO:0000313" key="9">
    <source>
        <dbReference type="EMBL" id="NNV56836.1"/>
    </source>
</evidence>
<dbReference type="PANTHER" id="PTHR36175:SF1">
    <property type="entry name" value="CYANOPHYCINASE"/>
    <property type="match status" value="1"/>
</dbReference>
<dbReference type="GO" id="GO:0006508">
    <property type="term" value="P:proteolysis"/>
    <property type="evidence" value="ECO:0007669"/>
    <property type="project" value="UniProtKB-KW"/>
</dbReference>
<protein>
    <recommendedName>
        <fullName evidence="5">Cyanophycinase</fullName>
        <ecNumber evidence="4">3.4.15.6</ecNumber>
    </recommendedName>
</protein>
<organism evidence="9 10">
    <name type="scientific">Limnovirga soli</name>
    <dbReference type="NCBI Taxonomy" id="2656915"/>
    <lineage>
        <taxon>Bacteria</taxon>
        <taxon>Pseudomonadati</taxon>
        <taxon>Bacteroidota</taxon>
        <taxon>Chitinophagia</taxon>
        <taxon>Chitinophagales</taxon>
        <taxon>Chitinophagaceae</taxon>
        <taxon>Limnovirga</taxon>
    </lineage>
</organism>
<dbReference type="EMBL" id="WHPF01000011">
    <property type="protein sequence ID" value="NNV56836.1"/>
    <property type="molecule type" value="Genomic_DNA"/>
</dbReference>
<dbReference type="GO" id="GO:0004180">
    <property type="term" value="F:carboxypeptidase activity"/>
    <property type="evidence" value="ECO:0007669"/>
    <property type="project" value="UniProtKB-KW"/>
</dbReference>
<accession>A0A8J8FJ73</accession>
<dbReference type="GO" id="GO:0008241">
    <property type="term" value="F:peptidyl-dipeptidase activity"/>
    <property type="evidence" value="ECO:0007669"/>
    <property type="project" value="UniProtKB-EC"/>
</dbReference>
<comment type="similarity">
    <text evidence="3">Belongs to the peptidase S51 family.</text>
</comment>
<evidence type="ECO:0000256" key="3">
    <source>
        <dbReference type="ARBA" id="ARBA00006534"/>
    </source>
</evidence>
<dbReference type="Proteomes" id="UP000598971">
    <property type="component" value="Unassembled WGS sequence"/>
</dbReference>
<evidence type="ECO:0000256" key="5">
    <source>
        <dbReference type="ARBA" id="ARBA00015719"/>
    </source>
</evidence>
<evidence type="ECO:0000256" key="1">
    <source>
        <dbReference type="ARBA" id="ARBA00001092"/>
    </source>
</evidence>
<evidence type="ECO:0000256" key="8">
    <source>
        <dbReference type="ARBA" id="ARBA00022825"/>
    </source>
</evidence>
<evidence type="ECO:0000256" key="2">
    <source>
        <dbReference type="ARBA" id="ARBA00002039"/>
    </source>
</evidence>
<keyword evidence="8" id="KW-0720">Serine protease</keyword>
<dbReference type="AlphaFoldDB" id="A0A8J8FJ73"/>
<dbReference type="GO" id="GO:0008236">
    <property type="term" value="F:serine-type peptidase activity"/>
    <property type="evidence" value="ECO:0007669"/>
    <property type="project" value="UniProtKB-KW"/>
</dbReference>
<evidence type="ECO:0000256" key="7">
    <source>
        <dbReference type="ARBA" id="ARBA00022801"/>
    </source>
</evidence>
<keyword evidence="7 9" id="KW-0378">Hydrolase</keyword>
<keyword evidence="6" id="KW-0645">Protease</keyword>
<dbReference type="RefSeq" id="WP_171608780.1">
    <property type="nucleotide sequence ID" value="NZ_WHPF01000011.1"/>
</dbReference>
<dbReference type="CDD" id="cd03145">
    <property type="entry name" value="GAT1_cyanophycinase"/>
    <property type="match status" value="1"/>
</dbReference>
<dbReference type="NCBIfam" id="TIGR02069">
    <property type="entry name" value="cyanophycinase"/>
    <property type="match status" value="1"/>
</dbReference>
<dbReference type="PANTHER" id="PTHR36175">
    <property type="entry name" value="CYANOPHYCINASE"/>
    <property type="match status" value="1"/>
</dbReference>
<comment type="catalytic activity">
    <reaction evidence="1">
        <text>[L-4-(L-arginin-2-N-yl)aspartate](n) + H2O = [L-4-(L-arginin-2-N-yl)aspartate](n-1) + L-4-(L-arginin-2-N-yl)aspartate</text>
        <dbReference type="Rhea" id="RHEA:12845"/>
        <dbReference type="Rhea" id="RHEA-COMP:13728"/>
        <dbReference type="Rhea" id="RHEA-COMP:13734"/>
        <dbReference type="ChEBI" id="CHEBI:15377"/>
        <dbReference type="ChEBI" id="CHEBI:137986"/>
        <dbReference type="ChEBI" id="CHEBI:137991"/>
        <dbReference type="EC" id="3.4.15.6"/>
    </reaction>
</comment>
<dbReference type="Pfam" id="PF03575">
    <property type="entry name" value="Peptidase_S51"/>
    <property type="match status" value="1"/>
</dbReference>
<name>A0A8J8FJ73_9BACT</name>
<dbReference type="InterPro" id="IPR005320">
    <property type="entry name" value="Peptidase_S51"/>
</dbReference>
<sequence length="284" mass="31252">MQIKSSLFLLLFLLVVLPVISFGQQKIPKGNLFIIGGGNRSDELMNTMLATSKLGTNDYMVVLPMSGAEPDTSYWYFAKQMQRLCKNTIANINFTKESANNTQWLDSLAHAKLIFITGGDQTRFMNIVLHTPIYTAIHNAYQAGATIAGTSAGAAVMSKKMITGNHLLGDTSYSATFDVLIDKNIEIAEGLGLLDSVIVDQHFIVRSRYNRLLSALAAFPTYNFIGIDEATAIIVHQKKITVTGESQVIRFVQPKNLKVLANGIIKFNDVQFSIYSSGDSFELP</sequence>
<comment type="caution">
    <text evidence="9">The sequence shown here is derived from an EMBL/GenBank/DDBJ whole genome shotgun (WGS) entry which is preliminary data.</text>
</comment>
<keyword evidence="9" id="KW-0121">Carboxypeptidase</keyword>
<dbReference type="Gene3D" id="3.40.50.880">
    <property type="match status" value="1"/>
</dbReference>
<dbReference type="InterPro" id="IPR011811">
    <property type="entry name" value="Peptidase_S51_cyanophycinase"/>
</dbReference>
<evidence type="ECO:0000313" key="10">
    <source>
        <dbReference type="Proteomes" id="UP000598971"/>
    </source>
</evidence>
<reference evidence="9" key="1">
    <citation type="submission" date="2019-10" db="EMBL/GenBank/DDBJ databases">
        <title>Draft genome sequence of Panacibacter sp. KCS-6.</title>
        <authorList>
            <person name="Yim K.J."/>
        </authorList>
    </citation>
    <scope>NUCLEOTIDE SEQUENCE</scope>
    <source>
        <strain evidence="9">KCS-6</strain>
    </source>
</reference>
<dbReference type="SUPFAM" id="SSF52317">
    <property type="entry name" value="Class I glutamine amidotransferase-like"/>
    <property type="match status" value="1"/>
</dbReference>
<evidence type="ECO:0000256" key="6">
    <source>
        <dbReference type="ARBA" id="ARBA00022670"/>
    </source>
</evidence>
<comment type="function">
    <text evidence="2">Exopeptidase that catalyzes the hydrolytic cleavage of multi-L-arginyl-poly-L-aspartic acid (cyanophycin; a water-insoluble reserve polymer) into aspartate-arginine dipeptides.</text>
</comment>
<gene>
    <name evidence="9" type="ORF">GD597_15290</name>
</gene>